<comment type="caution">
    <text evidence="4">The sequence shown here is derived from an EMBL/GenBank/DDBJ whole genome shotgun (WGS) entry which is preliminary data.</text>
</comment>
<dbReference type="SUPFAM" id="SSF49344">
    <property type="entry name" value="CBD9-like"/>
    <property type="match status" value="1"/>
</dbReference>
<dbReference type="EMBL" id="MPUH01002529">
    <property type="protein sequence ID" value="OMJ65041.1"/>
    <property type="molecule type" value="Genomic_DNA"/>
</dbReference>
<dbReference type="InterPro" id="IPR045266">
    <property type="entry name" value="DOH_DOMON"/>
</dbReference>
<keyword evidence="1" id="KW-0812">Transmembrane</keyword>
<dbReference type="PROSITE" id="PS50836">
    <property type="entry name" value="DOMON"/>
    <property type="match status" value="1"/>
</dbReference>
<keyword evidence="5" id="KW-1185">Reference proteome</keyword>
<dbReference type="Gene3D" id="2.60.40.1210">
    <property type="entry name" value="Cellobiose dehydrogenase, cytochrome domain"/>
    <property type="match status" value="1"/>
</dbReference>
<dbReference type="Pfam" id="PF03351">
    <property type="entry name" value="DOMON"/>
    <property type="match status" value="1"/>
</dbReference>
<name>A0A1R2AKK2_9CILI</name>
<evidence type="ECO:0000259" key="3">
    <source>
        <dbReference type="PROSITE" id="PS50836"/>
    </source>
</evidence>
<evidence type="ECO:0000256" key="2">
    <source>
        <dbReference type="SAM" id="SignalP"/>
    </source>
</evidence>
<dbReference type="Proteomes" id="UP000187209">
    <property type="component" value="Unassembled WGS sequence"/>
</dbReference>
<feature type="transmembrane region" description="Helical" evidence="1">
    <location>
        <begin position="209"/>
        <end position="227"/>
    </location>
</feature>
<proteinExistence type="predicted"/>
<evidence type="ECO:0000313" key="4">
    <source>
        <dbReference type="EMBL" id="OMJ65041.1"/>
    </source>
</evidence>
<feature type="domain" description="DOMON" evidence="3">
    <location>
        <begin position="24"/>
        <end position="142"/>
    </location>
</feature>
<keyword evidence="2" id="KW-0732">Signal</keyword>
<organism evidence="4 5">
    <name type="scientific">Stentor coeruleus</name>
    <dbReference type="NCBI Taxonomy" id="5963"/>
    <lineage>
        <taxon>Eukaryota</taxon>
        <taxon>Sar</taxon>
        <taxon>Alveolata</taxon>
        <taxon>Ciliophora</taxon>
        <taxon>Postciliodesmatophora</taxon>
        <taxon>Heterotrichea</taxon>
        <taxon>Heterotrichida</taxon>
        <taxon>Stentoridae</taxon>
        <taxon>Stentor</taxon>
    </lineage>
</organism>
<keyword evidence="1" id="KW-0472">Membrane</keyword>
<accession>A0A1R2AKK2</accession>
<reference evidence="4 5" key="1">
    <citation type="submission" date="2016-11" db="EMBL/GenBank/DDBJ databases">
        <title>The macronuclear genome of Stentor coeruleus: a giant cell with tiny introns.</title>
        <authorList>
            <person name="Slabodnick M."/>
            <person name="Ruby J.G."/>
            <person name="Reiff S.B."/>
            <person name="Swart E.C."/>
            <person name="Gosai S."/>
            <person name="Prabakaran S."/>
            <person name="Witkowska E."/>
            <person name="Larue G.E."/>
            <person name="Fisher S."/>
            <person name="Freeman R.M."/>
            <person name="Gunawardena J."/>
            <person name="Chu W."/>
            <person name="Stover N.A."/>
            <person name="Gregory B.D."/>
            <person name="Nowacki M."/>
            <person name="Derisi J."/>
            <person name="Roy S.W."/>
            <person name="Marshall W.F."/>
            <person name="Sood P."/>
        </authorList>
    </citation>
    <scope>NUCLEOTIDE SEQUENCE [LARGE SCALE GENOMIC DNA]</scope>
    <source>
        <strain evidence="4">WM001</strain>
    </source>
</reference>
<sequence length="262" mass="29922">MVKLVTLMLTLSALALNFQQQLSSSITIEWTVENESIYLCFKCKITKGYCAIGFKRRMLDTDMIIIKNTGHYVLYDDHYSTSHYTPLKDTEQGGNNDLEFIDGGIDINGYIDITVKRNLNTGDKYDEIIPVDKSIEICWASKDDTESLTLHEDCGSGSIVFATASIFLDFKKFGVPSETVEHINLMCTFWSIVTVIGAISARYFKWTSWWSYVHFLSFTLVIIVTVISSSKQYKYDKVFLETMEDMQLISKTIGNNNIMIFI</sequence>
<dbReference type="AlphaFoldDB" id="A0A1R2AKK2"/>
<protein>
    <recommendedName>
        <fullName evidence="3">DOMON domain-containing protein</fullName>
    </recommendedName>
</protein>
<keyword evidence="1" id="KW-1133">Transmembrane helix</keyword>
<dbReference type="OrthoDB" id="298365at2759"/>
<dbReference type="CDD" id="cd09631">
    <property type="entry name" value="DOMON_DOH"/>
    <property type="match status" value="1"/>
</dbReference>
<evidence type="ECO:0000256" key="1">
    <source>
        <dbReference type="SAM" id="Phobius"/>
    </source>
</evidence>
<gene>
    <name evidence="4" type="ORF">SteCoe_39614</name>
</gene>
<dbReference type="InterPro" id="IPR005018">
    <property type="entry name" value="DOMON_domain"/>
</dbReference>
<feature type="signal peptide" evidence="2">
    <location>
        <begin position="1"/>
        <end position="15"/>
    </location>
</feature>
<feature type="chain" id="PRO_5012096605" description="DOMON domain-containing protein" evidence="2">
    <location>
        <begin position="16"/>
        <end position="262"/>
    </location>
</feature>
<evidence type="ECO:0000313" key="5">
    <source>
        <dbReference type="Proteomes" id="UP000187209"/>
    </source>
</evidence>